<evidence type="ECO:0000256" key="2">
    <source>
        <dbReference type="ARBA" id="ARBA00022801"/>
    </source>
</evidence>
<dbReference type="PANTHER" id="PTHR22762:SF120">
    <property type="entry name" value="HETEROGLYCAN GLUCOSIDASE 1"/>
    <property type="match status" value="1"/>
</dbReference>
<feature type="domain" description="Glycoside hydrolase family 31 TIM barrel" evidence="5">
    <location>
        <begin position="160"/>
        <end position="518"/>
    </location>
</feature>
<dbReference type="Pfam" id="PF13802">
    <property type="entry name" value="Gal_mutarotas_2"/>
    <property type="match status" value="1"/>
</dbReference>
<evidence type="ECO:0000256" key="4">
    <source>
        <dbReference type="RuleBase" id="RU361185"/>
    </source>
</evidence>
<evidence type="ECO:0000259" key="5">
    <source>
        <dbReference type="Pfam" id="PF01055"/>
    </source>
</evidence>
<evidence type="ECO:0000313" key="8">
    <source>
        <dbReference type="EMBL" id="EHL13619.1"/>
    </source>
</evidence>
<dbReference type="InterPro" id="IPR011013">
    <property type="entry name" value="Gal_mutarotase_sf_dom"/>
</dbReference>
<dbReference type="CDD" id="cd14752">
    <property type="entry name" value="GH31_N"/>
    <property type="match status" value="1"/>
</dbReference>
<feature type="domain" description="Glycosyl hydrolase family 31 C-terminal" evidence="7">
    <location>
        <begin position="530"/>
        <end position="618"/>
    </location>
</feature>
<dbReference type="Gene3D" id="2.60.40.4040">
    <property type="match status" value="1"/>
</dbReference>
<keyword evidence="9" id="KW-1185">Reference proteome</keyword>
<dbReference type="SUPFAM" id="SSF51445">
    <property type="entry name" value="(Trans)glycosidases"/>
    <property type="match status" value="1"/>
</dbReference>
<dbReference type="InterPro" id="IPR017853">
    <property type="entry name" value="GH"/>
</dbReference>
<dbReference type="CDD" id="cd06604">
    <property type="entry name" value="GH31_glucosidase_II_MalA"/>
    <property type="match status" value="1"/>
</dbReference>
<comment type="similarity">
    <text evidence="1 4">Belongs to the glycosyl hydrolase 31 family.</text>
</comment>
<evidence type="ECO:0000256" key="1">
    <source>
        <dbReference type="ARBA" id="ARBA00007806"/>
    </source>
</evidence>
<keyword evidence="2 4" id="KW-0378">Hydrolase</keyword>
<comment type="caution">
    <text evidence="8">The sequence shown here is derived from an EMBL/GenBank/DDBJ whole genome shotgun (WGS) entry which is preliminary data.</text>
</comment>
<dbReference type="InterPro" id="IPR030458">
    <property type="entry name" value="Glyco_hydro_31_AS"/>
</dbReference>
<evidence type="ECO:0000259" key="6">
    <source>
        <dbReference type="Pfam" id="PF13802"/>
    </source>
</evidence>
<accession>G9WSN2</accession>
<dbReference type="SUPFAM" id="SSF51011">
    <property type="entry name" value="Glycosyl hydrolase domain"/>
    <property type="match status" value="1"/>
</dbReference>
<dbReference type="Pfam" id="PF01055">
    <property type="entry name" value="Glyco_hydro_31_2nd"/>
    <property type="match status" value="1"/>
</dbReference>
<evidence type="ECO:0000256" key="3">
    <source>
        <dbReference type="ARBA" id="ARBA00023295"/>
    </source>
</evidence>
<dbReference type="GO" id="GO:0005975">
    <property type="term" value="P:carbohydrate metabolic process"/>
    <property type="evidence" value="ECO:0007669"/>
    <property type="project" value="InterPro"/>
</dbReference>
<dbReference type="PROSITE" id="PS00129">
    <property type="entry name" value="GLYCOSYL_HYDROL_F31_1"/>
    <property type="match status" value="1"/>
</dbReference>
<dbReference type="PANTHER" id="PTHR22762">
    <property type="entry name" value="ALPHA-GLUCOSIDASE"/>
    <property type="match status" value="1"/>
</dbReference>
<proteinExistence type="inferred from homology"/>
<dbReference type="AlphaFoldDB" id="G9WSN2"/>
<dbReference type="Gene3D" id="2.60.40.1760">
    <property type="entry name" value="glycosyl hydrolase (family 31)"/>
    <property type="match status" value="1"/>
</dbReference>
<dbReference type="SUPFAM" id="SSF74650">
    <property type="entry name" value="Galactose mutarotase-like"/>
    <property type="match status" value="1"/>
</dbReference>
<dbReference type="RefSeq" id="WP_009537753.1">
    <property type="nucleotide sequence ID" value="NZ_JH414506.1"/>
</dbReference>
<dbReference type="Pfam" id="PF21365">
    <property type="entry name" value="Glyco_hydro_31_3rd"/>
    <property type="match status" value="1"/>
</dbReference>
<dbReference type="GO" id="GO:0004553">
    <property type="term" value="F:hydrolase activity, hydrolyzing O-glycosyl compounds"/>
    <property type="evidence" value="ECO:0007669"/>
    <property type="project" value="InterPro"/>
</dbReference>
<dbReference type="PATRIC" id="fig|796944.3.peg.617"/>
<dbReference type="HOGENOM" id="CLU_000631_7_2_9"/>
<dbReference type="InterPro" id="IPR000322">
    <property type="entry name" value="Glyco_hydro_31_TIM"/>
</dbReference>
<evidence type="ECO:0000313" key="9">
    <source>
        <dbReference type="Proteomes" id="UP000003527"/>
    </source>
</evidence>
<evidence type="ECO:0000259" key="7">
    <source>
        <dbReference type="Pfam" id="PF21365"/>
    </source>
</evidence>
<reference evidence="8 9" key="1">
    <citation type="submission" date="2011-08" db="EMBL/GenBank/DDBJ databases">
        <title>The Genome Sequence of Oribacterium sp. ACB7.</title>
        <authorList>
            <consortium name="The Broad Institute Genome Sequencing Platform"/>
            <person name="Earl A."/>
            <person name="Ward D."/>
            <person name="Feldgarden M."/>
            <person name="Gevers D."/>
            <person name="Sizova M."/>
            <person name="Hazen A."/>
            <person name="Epstein S."/>
            <person name="Young S.K."/>
            <person name="Zeng Q."/>
            <person name="Gargeya S."/>
            <person name="Fitzgerald M."/>
            <person name="Haas B."/>
            <person name="Abouelleil A."/>
            <person name="Alvarado L."/>
            <person name="Arachchi H.M."/>
            <person name="Berlin A."/>
            <person name="Brown A."/>
            <person name="Chapman S.B."/>
            <person name="Chen Z."/>
            <person name="Dunbar C."/>
            <person name="Freedman E."/>
            <person name="Gearin G."/>
            <person name="Gellesch M."/>
            <person name="Goldberg J."/>
            <person name="Griggs A."/>
            <person name="Gujja S."/>
            <person name="Heiman D."/>
            <person name="Howarth C."/>
            <person name="Larson L."/>
            <person name="Lui A."/>
            <person name="MacDonald P.J.P."/>
            <person name="Montmayeur A."/>
            <person name="Murphy C."/>
            <person name="Neiman D."/>
            <person name="Pearson M."/>
            <person name="Priest M."/>
            <person name="Roberts A."/>
            <person name="Saif S."/>
            <person name="Shea T."/>
            <person name="Shenoy N."/>
            <person name="Sisk P."/>
            <person name="Stolte C."/>
            <person name="Sykes S."/>
            <person name="Wortman J."/>
            <person name="Nusbaum C."/>
            <person name="Birren B."/>
        </authorList>
    </citation>
    <scope>NUCLEOTIDE SEQUENCE [LARGE SCALE GENOMIC DNA]</scope>
    <source>
        <strain evidence="8 9">ACB7</strain>
    </source>
</reference>
<name>G9WSN2_9FIRM</name>
<dbReference type="Gene3D" id="3.20.20.80">
    <property type="entry name" value="Glycosidases"/>
    <property type="match status" value="1"/>
</dbReference>
<dbReference type="InterPro" id="IPR048395">
    <property type="entry name" value="Glyco_hydro_31_C"/>
</dbReference>
<organism evidence="8 9">
    <name type="scientific">Oribacterium asaccharolyticum ACB7</name>
    <dbReference type="NCBI Taxonomy" id="796944"/>
    <lineage>
        <taxon>Bacteria</taxon>
        <taxon>Bacillati</taxon>
        <taxon>Bacillota</taxon>
        <taxon>Clostridia</taxon>
        <taxon>Lachnospirales</taxon>
        <taxon>Lachnospiraceae</taxon>
        <taxon>Oribacterium</taxon>
    </lineage>
</organism>
<keyword evidence="3 4" id="KW-0326">Glycosidase</keyword>
<gene>
    <name evidence="8" type="ORF">HMPREF9624_02098</name>
</gene>
<feature type="domain" description="Glycoside hydrolase family 31 N-terminal" evidence="6">
    <location>
        <begin position="41"/>
        <end position="117"/>
    </location>
</feature>
<sequence length="663" mass="77132">MIQHYRFGHPIHTGAVLDKPTMDITPVKDFPGWDISPSNGSLSKTLSESMRVFGLGETVRGMNKRGWIYISNNTDDPNHDEDKRSLYASQNFILLAAPEEEEVEGIFVDDPGTVRFDIGYTELNRLTICSESGNADIYRFTADSADEIVRQFRAITGQSYIPPKWAFGFGQSRWGYKTEEDIRTVYERYRDASVPLDSIYLDIDYMERYKDFTVNTESFPHFSDFVEEMRKSHVHLVPIIDAGVKMEEGYETYEEGCEKDYFVKKENGERLVAAVWPGRVHFPDFFKPEVQNWFGHKYQFLLEQGIDGFWNDMNEPAIFYTEDRLKEVFEEIEKYKNENLDIQSYFAFTNLVSTLGNNPADYRRFYHEHEGQSIRHDKVHNLFGFYMTKAAGEALRKMEPNKRILLFSRSSYIGMHRYGGVWTGDNKSWWSHLLLSLQQMPALNMCGFLYSGSDIGGFGADCTEDLMARWLSLAILTPLYRNHACAGTRLQELYQFQNLESFRKIIELRYALIPYIYSEFMKAAVKNGMYFRPLSFIWSKDSRAYEVEDQVVVGESIMLAPVVEQNHNGRTVYLPESMKLLRFKAWNDYTEEILPAGTHYVECRLFETILFLRKGHVLPLIKPAKTTAELDYASLKFLCYDADPKDYTLYNDDGFTRNLPFTF</sequence>
<dbReference type="GO" id="GO:0030246">
    <property type="term" value="F:carbohydrate binding"/>
    <property type="evidence" value="ECO:0007669"/>
    <property type="project" value="InterPro"/>
</dbReference>
<dbReference type="InterPro" id="IPR025887">
    <property type="entry name" value="Glyco_hydro_31_N_dom"/>
</dbReference>
<dbReference type="Proteomes" id="UP000003527">
    <property type="component" value="Unassembled WGS sequence"/>
</dbReference>
<protein>
    <submittedName>
        <fullName evidence="8">Uncharacterized protein</fullName>
    </submittedName>
</protein>
<dbReference type="EMBL" id="AFZD01000006">
    <property type="protein sequence ID" value="EHL13619.1"/>
    <property type="molecule type" value="Genomic_DNA"/>
</dbReference>